<gene>
    <name evidence="12" type="ORF">GPECTOR_20g538</name>
</gene>
<evidence type="ECO:0000256" key="5">
    <source>
        <dbReference type="ARBA" id="ARBA00022741"/>
    </source>
</evidence>
<keyword evidence="7" id="KW-0315">Glutamine amidotransferase</keyword>
<reference evidence="13" key="1">
    <citation type="journal article" date="2016" name="Nat. Commun.">
        <title>The Gonium pectorale genome demonstrates co-option of cell cycle regulation during the evolution of multicellularity.</title>
        <authorList>
            <person name="Hanschen E.R."/>
            <person name="Marriage T.N."/>
            <person name="Ferris P.J."/>
            <person name="Hamaji T."/>
            <person name="Toyoda A."/>
            <person name="Fujiyama A."/>
            <person name="Neme R."/>
            <person name="Noguchi H."/>
            <person name="Minakuchi Y."/>
            <person name="Suzuki M."/>
            <person name="Kawai-Toyooka H."/>
            <person name="Smith D.R."/>
            <person name="Sparks H."/>
            <person name="Anderson J."/>
            <person name="Bakaric R."/>
            <person name="Luria V."/>
            <person name="Karger A."/>
            <person name="Kirschner M.W."/>
            <person name="Durand P.M."/>
            <person name="Michod R.E."/>
            <person name="Nozaki H."/>
            <person name="Olson B.J."/>
        </authorList>
    </citation>
    <scope>NUCLEOTIDE SEQUENCE [LARGE SCALE GENOMIC DNA]</scope>
    <source>
        <strain evidence="13">NIES-2863</strain>
    </source>
</reference>
<comment type="pathway">
    <text evidence="1">Pyrimidine metabolism; CTP biosynthesis via de novo pathway; CTP from UDP: step 2/2.</text>
</comment>
<evidence type="ECO:0000313" key="13">
    <source>
        <dbReference type="Proteomes" id="UP000075714"/>
    </source>
</evidence>
<dbReference type="AlphaFoldDB" id="A0A150GIP7"/>
<accession>A0A150GIP7</accession>
<evidence type="ECO:0000256" key="10">
    <source>
        <dbReference type="SAM" id="MobiDB-lite"/>
    </source>
</evidence>
<name>A0A150GIP7_GONPE</name>
<dbReference type="PANTHER" id="PTHR11550:SF0">
    <property type="entry name" value="CTP SYNTHASE-RELATED"/>
    <property type="match status" value="1"/>
</dbReference>
<evidence type="ECO:0000256" key="4">
    <source>
        <dbReference type="ARBA" id="ARBA00022598"/>
    </source>
</evidence>
<evidence type="ECO:0000256" key="2">
    <source>
        <dbReference type="ARBA" id="ARBA00007533"/>
    </source>
</evidence>
<dbReference type="GO" id="GO:0005524">
    <property type="term" value="F:ATP binding"/>
    <property type="evidence" value="ECO:0007669"/>
    <property type="project" value="UniProtKB-KW"/>
</dbReference>
<dbReference type="PROSITE" id="PS51273">
    <property type="entry name" value="GATASE_TYPE_1"/>
    <property type="match status" value="1"/>
</dbReference>
<feature type="compositionally biased region" description="Polar residues" evidence="10">
    <location>
        <begin position="114"/>
        <end position="129"/>
    </location>
</feature>
<comment type="caution">
    <text evidence="12">The sequence shown here is derived from an EMBL/GenBank/DDBJ whole genome shotgun (WGS) entry which is preliminary data.</text>
</comment>
<comment type="catalytic activity">
    <reaction evidence="9">
        <text>UTP + L-glutamine + ATP + H2O = CTP + L-glutamate + ADP + phosphate + 2 H(+)</text>
        <dbReference type="Rhea" id="RHEA:26426"/>
        <dbReference type="ChEBI" id="CHEBI:15377"/>
        <dbReference type="ChEBI" id="CHEBI:15378"/>
        <dbReference type="ChEBI" id="CHEBI:29985"/>
        <dbReference type="ChEBI" id="CHEBI:30616"/>
        <dbReference type="ChEBI" id="CHEBI:37563"/>
        <dbReference type="ChEBI" id="CHEBI:43474"/>
        <dbReference type="ChEBI" id="CHEBI:46398"/>
        <dbReference type="ChEBI" id="CHEBI:58359"/>
        <dbReference type="ChEBI" id="CHEBI:456216"/>
        <dbReference type="EC" id="6.3.4.2"/>
    </reaction>
</comment>
<evidence type="ECO:0000256" key="1">
    <source>
        <dbReference type="ARBA" id="ARBA00005171"/>
    </source>
</evidence>
<keyword evidence="5" id="KW-0547">Nucleotide-binding</keyword>
<dbReference type="PANTHER" id="PTHR11550">
    <property type="entry name" value="CTP SYNTHASE"/>
    <property type="match status" value="1"/>
</dbReference>
<evidence type="ECO:0000256" key="6">
    <source>
        <dbReference type="ARBA" id="ARBA00022840"/>
    </source>
</evidence>
<comment type="similarity">
    <text evidence="2">Belongs to the CTP synthase family.</text>
</comment>
<evidence type="ECO:0000259" key="11">
    <source>
        <dbReference type="Pfam" id="PF00117"/>
    </source>
</evidence>
<sequence>MSCISAKLYQQEQFIDERHRHRYEVNPDLVPKLEEAGMLFVGRDETGERMEILELVGQPEDHPYFVAAQFHPEFKSRPGKPSPLFLGFILASSKRLDSYLRSRDFPRSPAPSPAKTSVSGSMANLSVQG</sequence>
<dbReference type="UniPathway" id="UPA00159">
    <property type="reaction ID" value="UER00277"/>
</dbReference>
<organism evidence="12 13">
    <name type="scientific">Gonium pectorale</name>
    <name type="common">Green alga</name>
    <dbReference type="NCBI Taxonomy" id="33097"/>
    <lineage>
        <taxon>Eukaryota</taxon>
        <taxon>Viridiplantae</taxon>
        <taxon>Chlorophyta</taxon>
        <taxon>core chlorophytes</taxon>
        <taxon>Chlorophyceae</taxon>
        <taxon>CS clade</taxon>
        <taxon>Chlamydomonadales</taxon>
        <taxon>Volvocaceae</taxon>
        <taxon>Gonium</taxon>
    </lineage>
</organism>
<dbReference type="GO" id="GO:0044210">
    <property type="term" value="P:'de novo' CTP biosynthetic process"/>
    <property type="evidence" value="ECO:0007669"/>
    <property type="project" value="UniProtKB-UniPathway"/>
</dbReference>
<dbReference type="InterPro" id="IPR029062">
    <property type="entry name" value="Class_I_gatase-like"/>
</dbReference>
<dbReference type="InterPro" id="IPR017926">
    <property type="entry name" value="GATASE"/>
</dbReference>
<dbReference type="SUPFAM" id="SSF52317">
    <property type="entry name" value="Class I glutamine amidotransferase-like"/>
    <property type="match status" value="1"/>
</dbReference>
<feature type="region of interest" description="Disordered" evidence="10">
    <location>
        <begin position="102"/>
        <end position="129"/>
    </location>
</feature>
<evidence type="ECO:0000256" key="3">
    <source>
        <dbReference type="ARBA" id="ARBA00012291"/>
    </source>
</evidence>
<dbReference type="GO" id="GO:0042802">
    <property type="term" value="F:identical protein binding"/>
    <property type="evidence" value="ECO:0007669"/>
    <property type="project" value="TreeGrafter"/>
</dbReference>
<dbReference type="Proteomes" id="UP000075714">
    <property type="component" value="Unassembled WGS sequence"/>
</dbReference>
<dbReference type="EC" id="6.3.4.2" evidence="3"/>
<keyword evidence="6" id="KW-0067">ATP-binding</keyword>
<evidence type="ECO:0000256" key="8">
    <source>
        <dbReference type="ARBA" id="ARBA00022975"/>
    </source>
</evidence>
<feature type="domain" description="Glutamine amidotransferase" evidence="11">
    <location>
        <begin position="6"/>
        <end position="89"/>
    </location>
</feature>
<dbReference type="Gene3D" id="3.40.50.880">
    <property type="match status" value="1"/>
</dbReference>
<evidence type="ECO:0000256" key="9">
    <source>
        <dbReference type="ARBA" id="ARBA00047781"/>
    </source>
</evidence>
<evidence type="ECO:0000256" key="7">
    <source>
        <dbReference type="ARBA" id="ARBA00022962"/>
    </source>
</evidence>
<evidence type="ECO:0000313" key="12">
    <source>
        <dbReference type="EMBL" id="KXZ49681.1"/>
    </source>
</evidence>
<protein>
    <recommendedName>
        <fullName evidence="3">CTP synthase (glutamine hydrolyzing)</fullName>
        <ecNumber evidence="3">6.3.4.2</ecNumber>
    </recommendedName>
</protein>
<dbReference type="Pfam" id="PF00117">
    <property type="entry name" value="GATase"/>
    <property type="match status" value="1"/>
</dbReference>
<dbReference type="OrthoDB" id="1739076at2759"/>
<keyword evidence="13" id="KW-1185">Reference proteome</keyword>
<keyword evidence="8" id="KW-0665">Pyrimidine biosynthesis</keyword>
<dbReference type="STRING" id="33097.A0A150GIP7"/>
<dbReference type="GO" id="GO:0003883">
    <property type="term" value="F:CTP synthase activity"/>
    <property type="evidence" value="ECO:0007669"/>
    <property type="project" value="UniProtKB-EC"/>
</dbReference>
<dbReference type="GO" id="GO:0019856">
    <property type="term" value="P:pyrimidine nucleobase biosynthetic process"/>
    <property type="evidence" value="ECO:0007669"/>
    <property type="project" value="TreeGrafter"/>
</dbReference>
<keyword evidence="4" id="KW-0436">Ligase</keyword>
<dbReference type="InterPro" id="IPR004468">
    <property type="entry name" value="CTP_synthase"/>
</dbReference>
<proteinExistence type="inferred from homology"/>
<dbReference type="EMBL" id="LSYV01000021">
    <property type="protein sequence ID" value="KXZ49681.1"/>
    <property type="molecule type" value="Genomic_DNA"/>
</dbReference>